<dbReference type="AlphaFoldDB" id="A0A7Y2ED48"/>
<dbReference type="EMBL" id="JABDJR010000546">
    <property type="protein sequence ID" value="NNF07785.1"/>
    <property type="molecule type" value="Genomic_DNA"/>
</dbReference>
<accession>A0A7Y2ED48</accession>
<gene>
    <name evidence="1" type="ORF">HKN21_13560</name>
</gene>
<proteinExistence type="predicted"/>
<sequence length="126" mass="13747">MMATLITWSRRALFSALFGLTISSAGTVYAEVYPVRSPMAELGYEPWPGFRLPRQAAFGSLQNSFSPDFGRTPDPGWVPWLSTDPDTSEAQTSPLQNAPATLELHSAWSTALEAARNLDLDGTDRA</sequence>
<evidence type="ECO:0000313" key="2">
    <source>
        <dbReference type="Proteomes" id="UP000547674"/>
    </source>
</evidence>
<evidence type="ECO:0000313" key="1">
    <source>
        <dbReference type="EMBL" id="NNF07785.1"/>
    </source>
</evidence>
<name>A0A7Y2ED48_UNCEI</name>
<feature type="non-terminal residue" evidence="1">
    <location>
        <position position="126"/>
    </location>
</feature>
<protein>
    <submittedName>
        <fullName evidence="1">Uncharacterized protein</fullName>
    </submittedName>
</protein>
<dbReference type="Proteomes" id="UP000547674">
    <property type="component" value="Unassembled WGS sequence"/>
</dbReference>
<reference evidence="1 2" key="1">
    <citation type="submission" date="2020-03" db="EMBL/GenBank/DDBJ databases">
        <title>Metabolic flexibility allows generalist bacteria to become dominant in a frequently disturbed ecosystem.</title>
        <authorList>
            <person name="Chen Y.-J."/>
            <person name="Leung P.M."/>
            <person name="Bay S.K."/>
            <person name="Hugenholtz P."/>
            <person name="Kessler A.J."/>
            <person name="Shelley G."/>
            <person name="Waite D.W."/>
            <person name="Cook P.L."/>
            <person name="Greening C."/>
        </authorList>
    </citation>
    <scope>NUCLEOTIDE SEQUENCE [LARGE SCALE GENOMIC DNA]</scope>
    <source>
        <strain evidence="1">SS_bin_28</strain>
    </source>
</reference>
<organism evidence="1 2">
    <name type="scientific">Eiseniibacteriota bacterium</name>
    <dbReference type="NCBI Taxonomy" id="2212470"/>
    <lineage>
        <taxon>Bacteria</taxon>
        <taxon>Candidatus Eiseniibacteriota</taxon>
    </lineage>
</organism>
<comment type="caution">
    <text evidence="1">The sequence shown here is derived from an EMBL/GenBank/DDBJ whole genome shotgun (WGS) entry which is preliminary data.</text>
</comment>